<protein>
    <submittedName>
        <fullName evidence="2">DUF3422 domain-containing protein</fullName>
    </submittedName>
</protein>
<dbReference type="Pfam" id="PF11902">
    <property type="entry name" value="DUF3422"/>
    <property type="match status" value="1"/>
</dbReference>
<accession>A0A545UDA1</accession>
<dbReference type="RefSeq" id="WP_142894127.1">
    <property type="nucleotide sequence ID" value="NZ_ML660164.1"/>
</dbReference>
<organism evidence="2 3">
    <name type="scientific">Aliikangiella coralliicola</name>
    <dbReference type="NCBI Taxonomy" id="2592383"/>
    <lineage>
        <taxon>Bacteria</taxon>
        <taxon>Pseudomonadati</taxon>
        <taxon>Pseudomonadota</taxon>
        <taxon>Gammaproteobacteria</taxon>
        <taxon>Oceanospirillales</taxon>
        <taxon>Pleioneaceae</taxon>
        <taxon>Aliikangiella</taxon>
    </lineage>
</organism>
<sequence length="438" mass="50324">MIQAKSNKKLPQLHPLMSHLANEIHSRSFPRIQGAVIVSQATMLHYNSDKQAQINHLKLLAEKYDANLPNQETSCYYADLGELDIRWEHHSEFSTYTVIRLNNNEQAFECPPWHLLPLNWRQSLPGQLIAAIHLDVRENLPEASGLQKIFLGHSLLASVVAENNAQVWTSFKTSDDGFERLLIIDQGLTQSQTGRLLRCLLELSSYRMVALLSLPVSRELMPQVAEMESELARITLLLSRLDEEECGEKNLLSQLSALSARLESIIADNQFRFDASNAYFELVTNRIAELNETEIPGKEMLSDFLNRRMIPAFRTGKSVTQRTLNISNRIDKASDLLQTRINLDLEEQNQDLLKAINRRSHIQLKLHQLVESVSMFAISYYIIQLISYTLVLPQHWQEKVSKELVVAASVPLVIFGVWFLLHKLKRRWWGLRDQNEIL</sequence>
<comment type="caution">
    <text evidence="2">The sequence shown here is derived from an EMBL/GenBank/DDBJ whole genome shotgun (WGS) entry which is preliminary data.</text>
</comment>
<dbReference type="OrthoDB" id="9767470at2"/>
<dbReference type="Proteomes" id="UP000315439">
    <property type="component" value="Unassembled WGS sequence"/>
</dbReference>
<evidence type="ECO:0000256" key="1">
    <source>
        <dbReference type="SAM" id="Phobius"/>
    </source>
</evidence>
<evidence type="ECO:0000313" key="3">
    <source>
        <dbReference type="Proteomes" id="UP000315439"/>
    </source>
</evidence>
<dbReference type="AlphaFoldDB" id="A0A545UDA1"/>
<feature type="transmembrane region" description="Helical" evidence="1">
    <location>
        <begin position="404"/>
        <end position="421"/>
    </location>
</feature>
<feature type="transmembrane region" description="Helical" evidence="1">
    <location>
        <begin position="369"/>
        <end position="392"/>
    </location>
</feature>
<gene>
    <name evidence="2" type="ORF">FLL46_13290</name>
</gene>
<proteinExistence type="predicted"/>
<keyword evidence="3" id="KW-1185">Reference proteome</keyword>
<dbReference type="EMBL" id="VIKS01000008">
    <property type="protein sequence ID" value="TQV87413.1"/>
    <property type="molecule type" value="Genomic_DNA"/>
</dbReference>
<keyword evidence="1" id="KW-0472">Membrane</keyword>
<evidence type="ECO:0000313" key="2">
    <source>
        <dbReference type="EMBL" id="TQV87413.1"/>
    </source>
</evidence>
<reference evidence="2 3" key="1">
    <citation type="submission" date="2019-07" db="EMBL/GenBank/DDBJ databases">
        <title>Draft genome for Aliikangiella sp. M105.</title>
        <authorList>
            <person name="Wang G."/>
        </authorList>
    </citation>
    <scope>NUCLEOTIDE SEQUENCE [LARGE SCALE GENOMIC DNA]</scope>
    <source>
        <strain evidence="2 3">M105</strain>
    </source>
</reference>
<dbReference type="InterPro" id="IPR021830">
    <property type="entry name" value="DUF3422"/>
</dbReference>
<name>A0A545UDA1_9GAMM</name>
<keyword evidence="1" id="KW-1133">Transmembrane helix</keyword>
<keyword evidence="1" id="KW-0812">Transmembrane</keyword>